<gene>
    <name evidence="1" type="ORF">RchiOBHm_Chr5g0035061</name>
</gene>
<dbReference type="Proteomes" id="UP000238479">
    <property type="component" value="Chromosome 5"/>
</dbReference>
<dbReference type="EMBL" id="PDCK01000043">
    <property type="protein sequence ID" value="PRQ31398.1"/>
    <property type="molecule type" value="Genomic_DNA"/>
</dbReference>
<sequence length="131" mass="14851">MKDESINDRNPGNGNCSLLCFLKLSQSSAASQDAVRSSNLHHRLAPPSCRRSWRCLDKARSYCTTVHSTQDFIWCSSSKPSSQTTSQETSRHMVFKHSFGSNPLMTRRTVARRGEICNPRLKTVRVFWSSL</sequence>
<evidence type="ECO:0000313" key="2">
    <source>
        <dbReference type="Proteomes" id="UP000238479"/>
    </source>
</evidence>
<accession>A0A2P6QB38</accession>
<name>A0A2P6QB38_ROSCH</name>
<protein>
    <submittedName>
        <fullName evidence="1">Uncharacterized protein</fullName>
    </submittedName>
</protein>
<reference evidence="1 2" key="1">
    <citation type="journal article" date="2018" name="Nat. Genet.">
        <title>The Rosa genome provides new insights in the design of modern roses.</title>
        <authorList>
            <person name="Bendahmane M."/>
        </authorList>
    </citation>
    <scope>NUCLEOTIDE SEQUENCE [LARGE SCALE GENOMIC DNA]</scope>
    <source>
        <strain evidence="2">cv. Old Blush</strain>
    </source>
</reference>
<dbReference type="Gramene" id="PRQ31398">
    <property type="protein sequence ID" value="PRQ31398"/>
    <property type="gene ID" value="RchiOBHm_Chr5g0035061"/>
</dbReference>
<keyword evidence="2" id="KW-1185">Reference proteome</keyword>
<comment type="caution">
    <text evidence="1">The sequence shown here is derived from an EMBL/GenBank/DDBJ whole genome shotgun (WGS) entry which is preliminary data.</text>
</comment>
<organism evidence="1 2">
    <name type="scientific">Rosa chinensis</name>
    <name type="common">China rose</name>
    <dbReference type="NCBI Taxonomy" id="74649"/>
    <lineage>
        <taxon>Eukaryota</taxon>
        <taxon>Viridiplantae</taxon>
        <taxon>Streptophyta</taxon>
        <taxon>Embryophyta</taxon>
        <taxon>Tracheophyta</taxon>
        <taxon>Spermatophyta</taxon>
        <taxon>Magnoliopsida</taxon>
        <taxon>eudicotyledons</taxon>
        <taxon>Gunneridae</taxon>
        <taxon>Pentapetalae</taxon>
        <taxon>rosids</taxon>
        <taxon>fabids</taxon>
        <taxon>Rosales</taxon>
        <taxon>Rosaceae</taxon>
        <taxon>Rosoideae</taxon>
        <taxon>Rosoideae incertae sedis</taxon>
        <taxon>Rosa</taxon>
    </lineage>
</organism>
<dbReference type="AlphaFoldDB" id="A0A2P6QB38"/>
<proteinExistence type="predicted"/>
<evidence type="ECO:0000313" key="1">
    <source>
        <dbReference type="EMBL" id="PRQ31398.1"/>
    </source>
</evidence>